<evidence type="ECO:0000256" key="1">
    <source>
        <dbReference type="ARBA" id="ARBA00004651"/>
    </source>
</evidence>
<feature type="transmembrane region" description="Helical" evidence="8">
    <location>
        <begin position="66"/>
        <end position="84"/>
    </location>
</feature>
<comment type="subcellular location">
    <subcellularLocation>
        <location evidence="8">Cell inner membrane</location>
        <topology evidence="8">Multi-pass membrane protein</topology>
    </subcellularLocation>
    <subcellularLocation>
        <location evidence="1">Cell membrane</location>
        <topology evidence="1">Multi-pass membrane protein</topology>
    </subcellularLocation>
</comment>
<feature type="transmembrane region" description="Helical" evidence="8">
    <location>
        <begin position="122"/>
        <end position="140"/>
    </location>
</feature>
<dbReference type="PANTHER" id="PTHR30330:SF3">
    <property type="entry name" value="TRANSCRIPTIONAL REGULATOR, LRP FAMILY"/>
    <property type="match status" value="1"/>
</dbReference>
<evidence type="ECO:0000313" key="9">
    <source>
        <dbReference type="EMBL" id="SFM01387.1"/>
    </source>
</evidence>
<evidence type="ECO:0000256" key="3">
    <source>
        <dbReference type="ARBA" id="ARBA00022448"/>
    </source>
</evidence>
<sequence length="511" mass="55652">MALLYNDQIWFIARKAVILLFNCLKPFFEKLMMMEIDKTIDAAFEPLSSAVASIVFYSVSLMGLDISLILVWLVVAALCFTIYFDFVNFRYFRHAIELLRGKHDNQQADGEINRFQGLMTSLSGTVGLGNIAGVAVAISLGGPGAAFWMAVMGLFAMSTKFAEVTLGVKYRQHGSKQHPEKISGGPMYYLRSVFERYGKRRLGQFMAGLFAVCCIGGTLGAGSLFQVNQAYQQALIVTGGDASFWANKGWLFGLLTAFLVGLVILGGIQWIAAVASRIVPIMAMLYMVTGMIVIGIHYENIFGALQQIFELALCPQAGIGALMGALLVGVQRASFSNEAGVGSSAIAHSAVRTDKPVSQGLVGMLGPFIDTVIICMVTALVIVISGTYIEENGMEGIALTSRAFASAIDWFPYVLAITVFLFAYSTMISWSYYGLKCATYLFGEDDKVETIYKMMYCGFIVIGASAELSNIILFTDAMVLAMAIPNIIGLYLLAPEIKQDLQVYAQSFKVK</sequence>
<evidence type="ECO:0000256" key="6">
    <source>
        <dbReference type="ARBA" id="ARBA00022989"/>
    </source>
</evidence>
<comment type="similarity">
    <text evidence="2 8">Belongs to the alanine or glycine:cation symporter (AGCS) (TC 2.A.25) family.</text>
</comment>
<feature type="transmembrane region" description="Helical" evidence="8">
    <location>
        <begin position="304"/>
        <end position="328"/>
    </location>
</feature>
<evidence type="ECO:0000313" key="10">
    <source>
        <dbReference type="Proteomes" id="UP000199561"/>
    </source>
</evidence>
<feature type="transmembrane region" description="Helical" evidence="8">
    <location>
        <begin position="410"/>
        <end position="433"/>
    </location>
</feature>
<keyword evidence="5 8" id="KW-0812">Transmembrane</keyword>
<dbReference type="Pfam" id="PF01235">
    <property type="entry name" value="Na_Ala_symp"/>
    <property type="match status" value="1"/>
</dbReference>
<dbReference type="GO" id="GO:0005283">
    <property type="term" value="F:amino acid:sodium symporter activity"/>
    <property type="evidence" value="ECO:0007669"/>
    <property type="project" value="InterPro"/>
</dbReference>
<accession>A0A1I4MEK3</accession>
<keyword evidence="4" id="KW-1003">Cell membrane</keyword>
<keyword evidence="6 8" id="KW-1133">Transmembrane helix</keyword>
<feature type="transmembrane region" description="Helical" evidence="8">
    <location>
        <begin position="250"/>
        <end position="271"/>
    </location>
</feature>
<dbReference type="PRINTS" id="PR00175">
    <property type="entry name" value="NAALASMPORT"/>
</dbReference>
<feature type="transmembrane region" description="Helical" evidence="8">
    <location>
        <begin position="205"/>
        <end position="225"/>
    </location>
</feature>
<proteinExistence type="inferred from homology"/>
<dbReference type="EMBL" id="FOUF01000004">
    <property type="protein sequence ID" value="SFM01387.1"/>
    <property type="molecule type" value="Genomic_DNA"/>
</dbReference>
<feature type="transmembrane region" description="Helical" evidence="8">
    <location>
        <begin position="278"/>
        <end position="298"/>
    </location>
</feature>
<keyword evidence="10" id="KW-1185">Reference proteome</keyword>
<dbReference type="PANTHER" id="PTHR30330">
    <property type="entry name" value="AGSS FAMILY TRANSPORTER, SODIUM-ALANINE"/>
    <property type="match status" value="1"/>
</dbReference>
<dbReference type="Gene3D" id="1.20.1740.10">
    <property type="entry name" value="Amino acid/polyamine transporter I"/>
    <property type="match status" value="1"/>
</dbReference>
<dbReference type="Proteomes" id="UP000199561">
    <property type="component" value="Unassembled WGS sequence"/>
</dbReference>
<feature type="transmembrane region" description="Helical" evidence="8">
    <location>
        <begin position="368"/>
        <end position="390"/>
    </location>
</feature>
<keyword evidence="8" id="KW-0769">Symport</keyword>
<gene>
    <name evidence="9" type="ORF">SAMN05421880_10438</name>
</gene>
<organism evidence="9 10">
    <name type="scientific">Nitrosomonas nitrosa</name>
    <dbReference type="NCBI Taxonomy" id="52442"/>
    <lineage>
        <taxon>Bacteria</taxon>
        <taxon>Pseudomonadati</taxon>
        <taxon>Pseudomonadota</taxon>
        <taxon>Betaproteobacteria</taxon>
        <taxon>Nitrosomonadales</taxon>
        <taxon>Nitrosomonadaceae</taxon>
        <taxon>Nitrosomonas</taxon>
    </lineage>
</organism>
<dbReference type="STRING" id="52442.SAMN05421880_10438"/>
<feature type="transmembrane region" description="Helical" evidence="8">
    <location>
        <begin position="40"/>
        <end position="60"/>
    </location>
</feature>
<keyword evidence="7 8" id="KW-0472">Membrane</keyword>
<dbReference type="NCBIfam" id="TIGR00835">
    <property type="entry name" value="agcS"/>
    <property type="match status" value="1"/>
</dbReference>
<evidence type="ECO:0000256" key="8">
    <source>
        <dbReference type="RuleBase" id="RU363064"/>
    </source>
</evidence>
<evidence type="ECO:0000256" key="7">
    <source>
        <dbReference type="ARBA" id="ARBA00023136"/>
    </source>
</evidence>
<evidence type="ECO:0000256" key="5">
    <source>
        <dbReference type="ARBA" id="ARBA00022692"/>
    </source>
</evidence>
<reference evidence="9 10" key="1">
    <citation type="submission" date="2016-10" db="EMBL/GenBank/DDBJ databases">
        <authorList>
            <person name="de Groot N.N."/>
        </authorList>
    </citation>
    <scope>NUCLEOTIDE SEQUENCE [LARGE SCALE GENOMIC DNA]</scope>
    <source>
        <strain evidence="9 10">Nm146</strain>
    </source>
</reference>
<protein>
    <submittedName>
        <fullName evidence="9">Alanine or glycine:cation symporter, AGCS family</fullName>
    </submittedName>
</protein>
<dbReference type="GO" id="GO:0005886">
    <property type="term" value="C:plasma membrane"/>
    <property type="evidence" value="ECO:0007669"/>
    <property type="project" value="UniProtKB-SubCell"/>
</dbReference>
<evidence type="ECO:0000256" key="2">
    <source>
        <dbReference type="ARBA" id="ARBA00009261"/>
    </source>
</evidence>
<dbReference type="InterPro" id="IPR001463">
    <property type="entry name" value="Na/Ala_symport"/>
</dbReference>
<keyword evidence="3 8" id="KW-0813">Transport</keyword>
<keyword evidence="8" id="KW-0997">Cell inner membrane</keyword>
<evidence type="ECO:0000256" key="4">
    <source>
        <dbReference type="ARBA" id="ARBA00022475"/>
    </source>
</evidence>
<feature type="transmembrane region" description="Helical" evidence="8">
    <location>
        <begin position="478"/>
        <end position="494"/>
    </location>
</feature>
<dbReference type="AlphaFoldDB" id="A0A1I4MEK3"/>
<name>A0A1I4MEK3_9PROT</name>